<proteinExistence type="predicted"/>
<accession>A0A382I085</accession>
<name>A0A382I085_9ZZZZ</name>
<dbReference type="EMBL" id="UINC01064421">
    <property type="protein sequence ID" value="SVB93074.1"/>
    <property type="molecule type" value="Genomic_DNA"/>
</dbReference>
<feature type="non-terminal residue" evidence="1">
    <location>
        <position position="40"/>
    </location>
</feature>
<evidence type="ECO:0000313" key="1">
    <source>
        <dbReference type="EMBL" id="SVB93074.1"/>
    </source>
</evidence>
<gene>
    <name evidence="1" type="ORF">METZ01_LOCUS245928</name>
</gene>
<dbReference type="AlphaFoldDB" id="A0A382I085"/>
<protein>
    <submittedName>
        <fullName evidence="1">Uncharacterized protein</fullName>
    </submittedName>
</protein>
<sequence length="40" mass="4298">MIDSKLTTQSVTKPVIVRQGHLAEKIVIVDGLPGCGKSMF</sequence>
<reference evidence="1" key="1">
    <citation type="submission" date="2018-05" db="EMBL/GenBank/DDBJ databases">
        <authorList>
            <person name="Lanie J.A."/>
            <person name="Ng W.-L."/>
            <person name="Kazmierczak K.M."/>
            <person name="Andrzejewski T.M."/>
            <person name="Davidsen T.M."/>
            <person name="Wayne K.J."/>
            <person name="Tettelin H."/>
            <person name="Glass J.I."/>
            <person name="Rusch D."/>
            <person name="Podicherti R."/>
            <person name="Tsui H.-C.T."/>
            <person name="Winkler M.E."/>
        </authorList>
    </citation>
    <scope>NUCLEOTIDE SEQUENCE</scope>
</reference>
<organism evidence="1">
    <name type="scientific">marine metagenome</name>
    <dbReference type="NCBI Taxonomy" id="408172"/>
    <lineage>
        <taxon>unclassified sequences</taxon>
        <taxon>metagenomes</taxon>
        <taxon>ecological metagenomes</taxon>
    </lineage>
</organism>